<keyword evidence="1" id="KW-1133">Transmembrane helix</keyword>
<dbReference type="Pfam" id="PF02470">
    <property type="entry name" value="MlaD"/>
    <property type="match status" value="1"/>
</dbReference>
<dbReference type="RefSeq" id="WP_377983110.1">
    <property type="nucleotide sequence ID" value="NZ_JBBKXZ010000002.1"/>
</dbReference>
<organism evidence="3 4">
    <name type="scientific">Aquirufa avitistagni</name>
    <dbReference type="NCBI Taxonomy" id="3104728"/>
    <lineage>
        <taxon>Bacteria</taxon>
        <taxon>Pseudomonadati</taxon>
        <taxon>Bacteroidota</taxon>
        <taxon>Cytophagia</taxon>
        <taxon>Cytophagales</taxon>
        <taxon>Flectobacillaceae</taxon>
        <taxon>Aquirufa</taxon>
    </lineage>
</organism>
<evidence type="ECO:0000259" key="2">
    <source>
        <dbReference type="Pfam" id="PF02470"/>
    </source>
</evidence>
<dbReference type="EMBL" id="JBBKXZ010000002">
    <property type="protein sequence ID" value="MFD3394225.1"/>
    <property type="molecule type" value="Genomic_DNA"/>
</dbReference>
<feature type="transmembrane region" description="Helical" evidence="1">
    <location>
        <begin position="7"/>
        <end position="27"/>
    </location>
</feature>
<dbReference type="PANTHER" id="PTHR33371">
    <property type="entry name" value="INTERMEMBRANE PHOSPHOLIPID TRANSPORT SYSTEM BINDING PROTEIN MLAD-RELATED"/>
    <property type="match status" value="1"/>
</dbReference>
<protein>
    <submittedName>
        <fullName evidence="3">MlaD family protein</fullName>
    </submittedName>
</protein>
<accession>A0ABW6DH27</accession>
<keyword evidence="4" id="KW-1185">Reference proteome</keyword>
<gene>
    <name evidence="3" type="ORF">U0R10_06305</name>
</gene>
<evidence type="ECO:0000313" key="3">
    <source>
        <dbReference type="EMBL" id="MFD3394225.1"/>
    </source>
</evidence>
<proteinExistence type="predicted"/>
<name>A0ABW6DH27_9BACT</name>
<evidence type="ECO:0000313" key="4">
    <source>
        <dbReference type="Proteomes" id="UP001598138"/>
    </source>
</evidence>
<keyword evidence="1" id="KW-0812">Transmembrane</keyword>
<keyword evidence="1" id="KW-0472">Membrane</keyword>
<feature type="domain" description="Mce/MlaD" evidence="2">
    <location>
        <begin position="36"/>
        <end position="112"/>
    </location>
</feature>
<reference evidence="3 4" key="1">
    <citation type="submission" date="2024-03" db="EMBL/GenBank/DDBJ databases">
        <title>Aquirufa genome sequencing.</title>
        <authorList>
            <person name="Pitt A."/>
            <person name="Hahn M.W."/>
        </authorList>
    </citation>
    <scope>NUCLEOTIDE SEQUENCE [LARGE SCALE GENOMIC DNA]</scope>
    <source>
        <strain evidence="3 4">OSTEICH-129V</strain>
    </source>
</reference>
<evidence type="ECO:0000256" key="1">
    <source>
        <dbReference type="SAM" id="Phobius"/>
    </source>
</evidence>
<comment type="caution">
    <text evidence="3">The sequence shown here is derived from an EMBL/GenBank/DDBJ whole genome shotgun (WGS) entry which is preliminary data.</text>
</comment>
<dbReference type="InterPro" id="IPR052336">
    <property type="entry name" value="MlaD_Phospholipid_Transporter"/>
</dbReference>
<dbReference type="PANTHER" id="PTHR33371:SF4">
    <property type="entry name" value="INTERMEMBRANE PHOSPHOLIPID TRANSPORT SYSTEM BINDING PROTEIN MLAD"/>
    <property type="match status" value="1"/>
</dbReference>
<dbReference type="Proteomes" id="UP001598138">
    <property type="component" value="Unassembled WGS sequence"/>
</dbReference>
<sequence length="317" mass="34723">MFKSNELKVGFLALMAFLILYFGFNFLKGNDLFSKSNTYYIQYDNVDGLTASNIVLVNGVEVGKVKKVFLDPADGNKIKVEIWVNKGLVLPDKTVAILSDGALLGGKVIRLELLGKGAIADESTILGINEKGLSSLLKERALPVLSNADSLLVTFRSVSSKFEKTGLHLNRLIENSNVAVSNINGSVSTLVAENSVNIKQITANMRNLSQSLIETEKELKPLLTKFNSVADSIQAARIGQTIQEASRAITSLQRIVTKLEQGQGSAGKFLTNDSLYTGLNKSIVDLDRLLIDFRTQPKRYIHFSVFGKKDPNPTIDK</sequence>
<dbReference type="InterPro" id="IPR003399">
    <property type="entry name" value="Mce/MlaD"/>
</dbReference>